<keyword evidence="1" id="KW-0378">Hydrolase</keyword>
<dbReference type="Gene3D" id="3.90.1570.30">
    <property type="match status" value="1"/>
</dbReference>
<gene>
    <name evidence="1" type="ORF">DWW27_21595</name>
</gene>
<organism evidence="1 2">
    <name type="scientific">Phocaeicola vulgatus</name>
    <name type="common">Bacteroides vulgatus</name>
    <dbReference type="NCBI Taxonomy" id="821"/>
    <lineage>
        <taxon>Bacteria</taxon>
        <taxon>Pseudomonadati</taxon>
        <taxon>Bacteroidota</taxon>
        <taxon>Bacteroidia</taxon>
        <taxon>Bacteroidales</taxon>
        <taxon>Bacteroidaceae</taxon>
        <taxon>Phocaeicola</taxon>
    </lineage>
</organism>
<dbReference type="RefSeq" id="WP_005846904.1">
    <property type="nucleotide sequence ID" value="NZ_DAWEEQ010000153.1"/>
</dbReference>
<comment type="caution">
    <text evidence="1">The sequence shown here is derived from an EMBL/GenBank/DDBJ whole genome shotgun (WGS) entry which is preliminary data.</text>
</comment>
<evidence type="ECO:0000313" key="1">
    <source>
        <dbReference type="EMBL" id="RGV03278.1"/>
    </source>
</evidence>
<sequence length="481" mass="56895">MSFNQYTWDLYKQTTIGIEMIKYFSDAGGYVSFKDYCPYANFIPEDLYNDWLENIYCYGVSDYDHPSSLEEAKDLYISLITLGIRVEGQQWLPANDFKNMLGIIQPMSYVLSQFAPEYFFPYLFLCRIFELNKIADFFNIDLPNIPKRTDYKGRCMYYWELCEVFYLFRKENGLSPADLWSFLYDFAPNNLPSEKIDMPKPSQVWFIGGRLYQEDKSLESKFWQSSPETKKGDILVHYETSPISAITCIEISLTDGVIDPLFRYYGCIYIGNRINIPHITLKELQTDEYFFKHPLVRKNFQGVNGWSVNSENYSELLRMIKTKGFDIEVLPKLYAPTLPKDVIIEYEHDVEQQLLEPLLNSMGWYENKDFIRQLPIQAGRGHRIFPDYALHYGNKPNEERAKVLIEAKLCMRNNKEREEAYLQARSYARLLNSSVIVLCDKDYLIVYEKKDSFDRDRYKKYCWGDFENPDTFNELKNKLNI</sequence>
<name>A0A380Z5V4_PHOVU</name>
<dbReference type="GO" id="GO:0004519">
    <property type="term" value="F:endonuclease activity"/>
    <property type="evidence" value="ECO:0007669"/>
    <property type="project" value="UniProtKB-KW"/>
</dbReference>
<evidence type="ECO:0000313" key="2">
    <source>
        <dbReference type="Proteomes" id="UP000285379"/>
    </source>
</evidence>
<protein>
    <submittedName>
        <fullName evidence="1">Type I restriction endonuclease subunit R</fullName>
    </submittedName>
</protein>
<dbReference type="EMBL" id="QRYT01000085">
    <property type="protein sequence ID" value="RGV03278.1"/>
    <property type="molecule type" value="Genomic_DNA"/>
</dbReference>
<reference evidence="1 2" key="1">
    <citation type="submission" date="2018-08" db="EMBL/GenBank/DDBJ databases">
        <title>A genome reference for cultivated species of the human gut microbiota.</title>
        <authorList>
            <person name="Zou Y."/>
            <person name="Xue W."/>
            <person name="Luo G."/>
        </authorList>
    </citation>
    <scope>NUCLEOTIDE SEQUENCE [LARGE SCALE GENOMIC DNA]</scope>
    <source>
        <strain evidence="1 2">AF14-8</strain>
    </source>
</reference>
<dbReference type="AlphaFoldDB" id="A0A380Z5V4"/>
<proteinExistence type="predicted"/>
<accession>A0A380Z5V4</accession>
<keyword evidence="1" id="KW-0540">Nuclease</keyword>
<dbReference type="Proteomes" id="UP000285379">
    <property type="component" value="Unassembled WGS sequence"/>
</dbReference>
<keyword evidence="1" id="KW-0255">Endonuclease</keyword>